<keyword evidence="2" id="KW-0238">DNA-binding</keyword>
<dbReference type="InterPro" id="IPR000119">
    <property type="entry name" value="Hist_DNA-bd"/>
</dbReference>
<dbReference type="Gene3D" id="4.10.520.10">
    <property type="entry name" value="IHF-like DNA-binding proteins"/>
    <property type="match status" value="1"/>
</dbReference>
<sequence>MNKKELVKAISNEINLNQKDVEKCIDKLAEIIITKNSIGEFVDISNLGKFMIVKKNARTVRNPRTGQTLQMSEHYSPKFQPKSIYKQTIKSAIIQKETEVKTNV</sequence>
<gene>
    <name evidence="4" type="ORF">SHM_28840</name>
</gene>
<evidence type="ECO:0000313" key="5">
    <source>
        <dbReference type="Proteomes" id="UP001163387"/>
    </source>
</evidence>
<keyword evidence="4" id="KW-0614">Plasmid</keyword>
<evidence type="ECO:0008006" key="6">
    <source>
        <dbReference type="Google" id="ProtNLM"/>
    </source>
</evidence>
<organism evidence="4 5">
    <name type="scientific">Spiroplasma ixodetis</name>
    <dbReference type="NCBI Taxonomy" id="2141"/>
    <lineage>
        <taxon>Bacteria</taxon>
        <taxon>Bacillati</taxon>
        <taxon>Mycoplasmatota</taxon>
        <taxon>Mollicutes</taxon>
        <taxon>Entomoplasmatales</taxon>
        <taxon>Spiroplasmataceae</taxon>
        <taxon>Spiroplasma</taxon>
    </lineage>
</organism>
<dbReference type="EMBL" id="AP026935">
    <property type="protein sequence ID" value="BDT05238.1"/>
    <property type="molecule type" value="Genomic_DNA"/>
</dbReference>
<dbReference type="SUPFAM" id="SSF47729">
    <property type="entry name" value="IHF-like DNA-binding proteins"/>
    <property type="match status" value="1"/>
</dbReference>
<accession>A0ABM8BZC6</accession>
<dbReference type="SMART" id="SM00411">
    <property type="entry name" value="BHL"/>
    <property type="match status" value="1"/>
</dbReference>
<name>A0ABM8BZC6_9MOLU</name>
<protein>
    <recommendedName>
        <fullName evidence="6">DNA-binding protein HU-beta</fullName>
    </recommendedName>
</protein>
<dbReference type="InterPro" id="IPR010992">
    <property type="entry name" value="IHF-like_DNA-bd_dom_sf"/>
</dbReference>
<dbReference type="PANTHER" id="PTHR33175:SF3">
    <property type="entry name" value="DNA-BINDING PROTEIN HU-BETA"/>
    <property type="match status" value="1"/>
</dbReference>
<geneLocation type="plasmid" evidence="4 5">
    <name>pSHM_2</name>
</geneLocation>
<keyword evidence="1" id="KW-0226">DNA condensation</keyword>
<proteinExistence type="inferred from homology"/>
<dbReference type="Proteomes" id="UP001163387">
    <property type="component" value="Plasmid pSHM_2"/>
</dbReference>
<dbReference type="Pfam" id="PF00216">
    <property type="entry name" value="Bac_DNA_binding"/>
    <property type="match status" value="1"/>
</dbReference>
<evidence type="ECO:0000256" key="3">
    <source>
        <dbReference type="RuleBase" id="RU003939"/>
    </source>
</evidence>
<reference evidence="4 5" key="1">
    <citation type="journal article" date="2022" name="Front. Microbiol.">
        <title>Male-killing mechanisms vary between Spiroplasma species.</title>
        <authorList>
            <person name="Arai H."/>
            <person name="Inoue M."/>
            <person name="Kageyama D."/>
        </authorList>
    </citation>
    <scope>NUCLEOTIDE SEQUENCE [LARGE SCALE GENOMIC DNA]</scope>
    <source>
        <strain evidence="5">sHm</strain>
        <plasmid evidence="4 5">pSHM_2</plasmid>
    </source>
</reference>
<evidence type="ECO:0000313" key="4">
    <source>
        <dbReference type="EMBL" id="BDT05238.1"/>
    </source>
</evidence>
<evidence type="ECO:0000256" key="2">
    <source>
        <dbReference type="ARBA" id="ARBA00023125"/>
    </source>
</evidence>
<comment type="similarity">
    <text evidence="3">Belongs to the bacterial histone-like protein family.</text>
</comment>
<dbReference type="RefSeq" id="WP_281749757.1">
    <property type="nucleotide sequence ID" value="NZ_AP026935.1"/>
</dbReference>
<evidence type="ECO:0000256" key="1">
    <source>
        <dbReference type="ARBA" id="ARBA00023067"/>
    </source>
</evidence>
<dbReference type="PANTHER" id="PTHR33175">
    <property type="entry name" value="DNA-BINDING PROTEIN HU"/>
    <property type="match status" value="1"/>
</dbReference>
<keyword evidence="5" id="KW-1185">Reference proteome</keyword>